<dbReference type="PROSITE" id="PS50043">
    <property type="entry name" value="HTH_LUXR_2"/>
    <property type="match status" value="1"/>
</dbReference>
<reference evidence="5 6" key="1">
    <citation type="submission" date="2019-06" db="EMBL/GenBank/DDBJ databases">
        <title>Whole genome sequence for Rhodospirillaceae sp. R148.</title>
        <authorList>
            <person name="Wang G."/>
        </authorList>
    </citation>
    <scope>NUCLEOTIDE SEQUENCE [LARGE SCALE GENOMIC DNA]</scope>
    <source>
        <strain evidence="5 6">R148</strain>
    </source>
</reference>
<dbReference type="GO" id="GO:0006355">
    <property type="term" value="P:regulation of DNA-templated transcription"/>
    <property type="evidence" value="ECO:0007669"/>
    <property type="project" value="InterPro"/>
</dbReference>
<evidence type="ECO:0000313" key="6">
    <source>
        <dbReference type="Proteomes" id="UP000315252"/>
    </source>
</evidence>
<dbReference type="InterPro" id="IPR036388">
    <property type="entry name" value="WH-like_DNA-bd_sf"/>
</dbReference>
<dbReference type="CDD" id="cd06170">
    <property type="entry name" value="LuxR_C_like"/>
    <property type="match status" value="1"/>
</dbReference>
<dbReference type="PANTHER" id="PTHR44688">
    <property type="entry name" value="DNA-BINDING TRANSCRIPTIONAL ACTIVATOR DEVR_DOSR"/>
    <property type="match status" value="1"/>
</dbReference>
<dbReference type="SMART" id="SM00421">
    <property type="entry name" value="HTH_LUXR"/>
    <property type="match status" value="1"/>
</dbReference>
<dbReference type="PRINTS" id="PR00038">
    <property type="entry name" value="HTHLUXR"/>
</dbReference>
<dbReference type="RefSeq" id="WP_142895902.1">
    <property type="nucleotide sequence ID" value="NZ_ML660053.1"/>
</dbReference>
<dbReference type="Pfam" id="PF00196">
    <property type="entry name" value="GerE"/>
    <property type="match status" value="1"/>
</dbReference>
<keyword evidence="1" id="KW-0805">Transcription regulation</keyword>
<keyword evidence="6" id="KW-1185">Reference proteome</keyword>
<evidence type="ECO:0000256" key="3">
    <source>
        <dbReference type="ARBA" id="ARBA00023163"/>
    </source>
</evidence>
<dbReference type="InterPro" id="IPR016032">
    <property type="entry name" value="Sig_transdc_resp-reg_C-effctor"/>
</dbReference>
<dbReference type="InterPro" id="IPR036693">
    <property type="entry name" value="TF_LuxR_autoind-bd_dom_sf"/>
</dbReference>
<keyword evidence="3" id="KW-0804">Transcription</keyword>
<dbReference type="Gene3D" id="1.10.10.10">
    <property type="entry name" value="Winged helix-like DNA-binding domain superfamily/Winged helix DNA-binding domain"/>
    <property type="match status" value="1"/>
</dbReference>
<dbReference type="GO" id="GO:0003677">
    <property type="term" value="F:DNA binding"/>
    <property type="evidence" value="ECO:0007669"/>
    <property type="project" value="UniProtKB-KW"/>
</dbReference>
<sequence length="253" mass="28615">MENQLIDLVTDLKDTSDNLSAWDIAEKYFENLQFGAINCGVMEKGDGALVGFFSNMSAGWMAHYLDSGYDQCDPLIKHVVDGKPDSLFLQENKDLFTTSDPQRSGNMFREVEQEGIRSSVVSPFQQPSSRHIVGINLGSALPTAEFLRLVRSNRMEILVGLALVQNYLMTVWSDLRRQGPWFPVQSENTILTPREREVLLWLSQGLRNDRISEKMNVAVVTVNFHMQSIKQKLEAKTREHAVAIAVSRNLIEP</sequence>
<dbReference type="InterPro" id="IPR005143">
    <property type="entry name" value="TF_LuxR_autoind-bd_dom"/>
</dbReference>
<dbReference type="OrthoDB" id="7345476at2"/>
<dbReference type="Pfam" id="PF03472">
    <property type="entry name" value="Autoind_bind"/>
    <property type="match status" value="1"/>
</dbReference>
<keyword evidence="2" id="KW-0238">DNA-binding</keyword>
<dbReference type="AlphaFoldDB" id="A0A545TYJ4"/>
<proteinExistence type="predicted"/>
<dbReference type="PANTHER" id="PTHR44688:SF25">
    <property type="entry name" value="HTH LUXR-TYPE DOMAIN-CONTAINING PROTEIN"/>
    <property type="match status" value="1"/>
</dbReference>
<name>A0A545TYJ4_9PROT</name>
<dbReference type="SUPFAM" id="SSF75516">
    <property type="entry name" value="Pheromone-binding domain of LuxR-like quorum-sensing transcription factors"/>
    <property type="match status" value="1"/>
</dbReference>
<dbReference type="Gene3D" id="3.30.450.80">
    <property type="entry name" value="Transcription factor LuxR-like, autoinducer-binding domain"/>
    <property type="match status" value="1"/>
</dbReference>
<evidence type="ECO:0000256" key="1">
    <source>
        <dbReference type="ARBA" id="ARBA00023015"/>
    </source>
</evidence>
<evidence type="ECO:0000259" key="4">
    <source>
        <dbReference type="PROSITE" id="PS50043"/>
    </source>
</evidence>
<dbReference type="Proteomes" id="UP000315252">
    <property type="component" value="Unassembled WGS sequence"/>
</dbReference>
<dbReference type="EMBL" id="VHSH01000002">
    <property type="protein sequence ID" value="TQV82271.1"/>
    <property type="molecule type" value="Genomic_DNA"/>
</dbReference>
<dbReference type="SUPFAM" id="SSF46894">
    <property type="entry name" value="C-terminal effector domain of the bipartite response regulators"/>
    <property type="match status" value="1"/>
</dbReference>
<evidence type="ECO:0000256" key="2">
    <source>
        <dbReference type="ARBA" id="ARBA00023125"/>
    </source>
</evidence>
<comment type="caution">
    <text evidence="5">The sequence shown here is derived from an EMBL/GenBank/DDBJ whole genome shotgun (WGS) entry which is preliminary data.</text>
</comment>
<organism evidence="5 6">
    <name type="scientific">Denitrobaculum tricleocarpae</name>
    <dbReference type="NCBI Taxonomy" id="2591009"/>
    <lineage>
        <taxon>Bacteria</taxon>
        <taxon>Pseudomonadati</taxon>
        <taxon>Pseudomonadota</taxon>
        <taxon>Alphaproteobacteria</taxon>
        <taxon>Rhodospirillales</taxon>
        <taxon>Rhodospirillaceae</taxon>
        <taxon>Denitrobaculum</taxon>
    </lineage>
</organism>
<accession>A0A545TYJ4</accession>
<evidence type="ECO:0000313" key="5">
    <source>
        <dbReference type="EMBL" id="TQV82271.1"/>
    </source>
</evidence>
<protein>
    <recommendedName>
        <fullName evidence="4">HTH luxR-type domain-containing protein</fullName>
    </recommendedName>
</protein>
<feature type="domain" description="HTH luxR-type" evidence="4">
    <location>
        <begin position="184"/>
        <end position="249"/>
    </location>
</feature>
<gene>
    <name evidence="5" type="ORF">FKG95_08625</name>
</gene>
<dbReference type="InterPro" id="IPR000792">
    <property type="entry name" value="Tscrpt_reg_LuxR_C"/>
</dbReference>
<dbReference type="PROSITE" id="PS00622">
    <property type="entry name" value="HTH_LUXR_1"/>
    <property type="match status" value="1"/>
</dbReference>